<dbReference type="Proteomes" id="UP000242188">
    <property type="component" value="Unassembled WGS sequence"/>
</dbReference>
<feature type="domain" description="Sushi" evidence="9">
    <location>
        <begin position="156"/>
        <end position="228"/>
    </location>
</feature>
<feature type="region of interest" description="Disordered" evidence="6">
    <location>
        <begin position="556"/>
        <end position="616"/>
    </location>
</feature>
<sequence length="616" mass="67585">MEEMCFSGLCFYYLLIAVSLKTCWSKELDCPPLHIINAKVRTYPLGSVEASVECEDGYSLIGSNKLLCTNGMWQPANLPQCVSKLPTIVTCSNPTFSHATVRMDSSKKSAEVHCNSQYSIKFRQQSLSSLKIVCSQGLRWVTVEGWTNIPDCTSDIECSPPPEVIHASITERLNTWTPYTQDTPVTYRCDSGYKLLSRGSYDDFLFNSYSTLRCSGGKWVGDPPVCLKIPGCNRPPDVANGKWNIIPGMNDLEMGENQDTYPIGTHIKYYCINSKIRGADEIVCHTNELWSQLPPICMNSGVQSDSCAKFPLVPNGQCICYSHTSDPDQCRLLGSMLECSCIDGFRLAGEDQLSCVRNSQGQNNWSASIPTCVPVDQSIQTTDKDTDDGSGHMNTLAIVIATACSVLGVLLLVMVVMVFRRRKPQGRLYPQVGGTPPPYSRVYNNTIDEHDRVALIGYEAARLPSYEEAIRTRSLGPGRSAREIAEDRISSAADYRPLPNIPSSLRNNSQADTVSNRHSISTVSTVNRDGISEVFGSIDTVNVSISDASTSVTVDTLDSTASRPSIASGRATAGSLETSRENLSTEDAPLLDNRTEDESGTEDIEIQIDDEDNKEI</sequence>
<dbReference type="InterPro" id="IPR050350">
    <property type="entry name" value="Compl-Cell_Adhes-Reg"/>
</dbReference>
<name>A0A210PQ47_MIZYE</name>
<feature type="domain" description="Sushi" evidence="9">
    <location>
        <begin position="230"/>
        <end position="299"/>
    </location>
</feature>
<keyword evidence="3 5" id="KW-1015">Disulfide bond</keyword>
<dbReference type="InterPro" id="IPR035976">
    <property type="entry name" value="Sushi/SCR/CCP_sf"/>
</dbReference>
<proteinExistence type="predicted"/>
<gene>
    <name evidence="10" type="ORF">KP79_PYT09951</name>
</gene>
<keyword evidence="7" id="KW-0472">Membrane</keyword>
<feature type="compositionally biased region" description="Polar residues" evidence="6">
    <location>
        <begin position="501"/>
        <end position="518"/>
    </location>
</feature>
<dbReference type="PANTHER" id="PTHR19325">
    <property type="entry name" value="COMPLEMENT COMPONENT-RELATED SUSHI DOMAIN-CONTAINING"/>
    <property type="match status" value="1"/>
</dbReference>
<dbReference type="Gene3D" id="2.10.70.10">
    <property type="entry name" value="Complement Module, domain 1"/>
    <property type="match status" value="4"/>
</dbReference>
<evidence type="ECO:0000256" key="6">
    <source>
        <dbReference type="SAM" id="MobiDB-lite"/>
    </source>
</evidence>
<keyword evidence="1 5" id="KW-0768">Sushi</keyword>
<dbReference type="PROSITE" id="PS50923">
    <property type="entry name" value="SUSHI"/>
    <property type="match status" value="4"/>
</dbReference>
<keyword evidence="11" id="KW-1185">Reference proteome</keyword>
<comment type="caution">
    <text evidence="10">The sequence shown here is derived from an EMBL/GenBank/DDBJ whole genome shotgun (WGS) entry which is preliminary data.</text>
</comment>
<keyword evidence="2" id="KW-0677">Repeat</keyword>
<reference evidence="10 11" key="1">
    <citation type="journal article" date="2017" name="Nat. Ecol. Evol.">
        <title>Scallop genome provides insights into evolution of bilaterian karyotype and development.</title>
        <authorList>
            <person name="Wang S."/>
            <person name="Zhang J."/>
            <person name="Jiao W."/>
            <person name="Li J."/>
            <person name="Xun X."/>
            <person name="Sun Y."/>
            <person name="Guo X."/>
            <person name="Huan P."/>
            <person name="Dong B."/>
            <person name="Zhang L."/>
            <person name="Hu X."/>
            <person name="Sun X."/>
            <person name="Wang J."/>
            <person name="Zhao C."/>
            <person name="Wang Y."/>
            <person name="Wang D."/>
            <person name="Huang X."/>
            <person name="Wang R."/>
            <person name="Lv J."/>
            <person name="Li Y."/>
            <person name="Zhang Z."/>
            <person name="Liu B."/>
            <person name="Lu W."/>
            <person name="Hui Y."/>
            <person name="Liang J."/>
            <person name="Zhou Z."/>
            <person name="Hou R."/>
            <person name="Li X."/>
            <person name="Liu Y."/>
            <person name="Li H."/>
            <person name="Ning X."/>
            <person name="Lin Y."/>
            <person name="Zhao L."/>
            <person name="Xing Q."/>
            <person name="Dou J."/>
            <person name="Li Y."/>
            <person name="Mao J."/>
            <person name="Guo H."/>
            <person name="Dou H."/>
            <person name="Li T."/>
            <person name="Mu C."/>
            <person name="Jiang W."/>
            <person name="Fu Q."/>
            <person name="Fu X."/>
            <person name="Miao Y."/>
            <person name="Liu J."/>
            <person name="Yu Q."/>
            <person name="Li R."/>
            <person name="Liao H."/>
            <person name="Li X."/>
            <person name="Kong Y."/>
            <person name="Jiang Z."/>
            <person name="Chourrout D."/>
            <person name="Li R."/>
            <person name="Bao Z."/>
        </authorList>
    </citation>
    <scope>NUCLEOTIDE SEQUENCE [LARGE SCALE GENOMIC DNA]</scope>
    <source>
        <strain evidence="10 11">PY_sf001</strain>
    </source>
</reference>
<evidence type="ECO:0000256" key="8">
    <source>
        <dbReference type="SAM" id="SignalP"/>
    </source>
</evidence>
<evidence type="ECO:0000256" key="5">
    <source>
        <dbReference type="PROSITE-ProRule" id="PRU00302"/>
    </source>
</evidence>
<keyword evidence="7" id="KW-1133">Transmembrane helix</keyword>
<comment type="caution">
    <text evidence="5">Lacks conserved residue(s) required for the propagation of feature annotation.</text>
</comment>
<dbReference type="SMART" id="SM00032">
    <property type="entry name" value="CCP"/>
    <property type="match status" value="4"/>
</dbReference>
<keyword evidence="8" id="KW-0732">Signal</keyword>
<dbReference type="CDD" id="cd00033">
    <property type="entry name" value="CCP"/>
    <property type="match status" value="4"/>
</dbReference>
<dbReference type="PANTHER" id="PTHR19325:SF575">
    <property type="entry name" value="LOCOMOTION-RELATED PROTEIN HIKARU GENKI"/>
    <property type="match status" value="1"/>
</dbReference>
<dbReference type="InterPro" id="IPR000436">
    <property type="entry name" value="Sushi_SCR_CCP_dom"/>
</dbReference>
<organism evidence="10 11">
    <name type="scientific">Mizuhopecten yessoensis</name>
    <name type="common">Japanese scallop</name>
    <name type="synonym">Patinopecten yessoensis</name>
    <dbReference type="NCBI Taxonomy" id="6573"/>
    <lineage>
        <taxon>Eukaryota</taxon>
        <taxon>Metazoa</taxon>
        <taxon>Spiralia</taxon>
        <taxon>Lophotrochozoa</taxon>
        <taxon>Mollusca</taxon>
        <taxon>Bivalvia</taxon>
        <taxon>Autobranchia</taxon>
        <taxon>Pteriomorphia</taxon>
        <taxon>Pectinida</taxon>
        <taxon>Pectinoidea</taxon>
        <taxon>Pectinidae</taxon>
        <taxon>Mizuhopecten</taxon>
    </lineage>
</organism>
<keyword evidence="4" id="KW-0325">Glycoprotein</keyword>
<dbReference type="EMBL" id="NEDP02005560">
    <property type="protein sequence ID" value="OWF38629.1"/>
    <property type="molecule type" value="Genomic_DNA"/>
</dbReference>
<accession>A0A210PQ47</accession>
<evidence type="ECO:0000313" key="11">
    <source>
        <dbReference type="Proteomes" id="UP000242188"/>
    </source>
</evidence>
<feature type="transmembrane region" description="Helical" evidence="7">
    <location>
        <begin position="396"/>
        <end position="419"/>
    </location>
</feature>
<keyword evidence="7" id="KW-0812">Transmembrane</keyword>
<protein>
    <submittedName>
        <fullName evidence="10">Complement factor H</fullName>
    </submittedName>
</protein>
<evidence type="ECO:0000256" key="1">
    <source>
        <dbReference type="ARBA" id="ARBA00022659"/>
    </source>
</evidence>
<dbReference type="Pfam" id="PF00084">
    <property type="entry name" value="Sushi"/>
    <property type="match status" value="3"/>
</dbReference>
<dbReference type="OrthoDB" id="1926212at2759"/>
<evidence type="ECO:0000313" key="10">
    <source>
        <dbReference type="EMBL" id="OWF38629.1"/>
    </source>
</evidence>
<dbReference type="AlphaFoldDB" id="A0A210PQ47"/>
<feature type="chain" id="PRO_5012803925" evidence="8">
    <location>
        <begin position="26"/>
        <end position="616"/>
    </location>
</feature>
<feature type="signal peptide" evidence="8">
    <location>
        <begin position="1"/>
        <end position="25"/>
    </location>
</feature>
<feature type="compositionally biased region" description="Acidic residues" evidence="6">
    <location>
        <begin position="598"/>
        <end position="616"/>
    </location>
</feature>
<evidence type="ECO:0000259" key="9">
    <source>
        <dbReference type="PROSITE" id="PS50923"/>
    </source>
</evidence>
<feature type="disulfide bond" evidence="5">
    <location>
        <begin position="54"/>
        <end position="81"/>
    </location>
</feature>
<evidence type="ECO:0000256" key="2">
    <source>
        <dbReference type="ARBA" id="ARBA00022737"/>
    </source>
</evidence>
<feature type="region of interest" description="Disordered" evidence="6">
    <location>
        <begin position="495"/>
        <end position="518"/>
    </location>
</feature>
<evidence type="ECO:0000256" key="4">
    <source>
        <dbReference type="ARBA" id="ARBA00023180"/>
    </source>
</evidence>
<evidence type="ECO:0000256" key="7">
    <source>
        <dbReference type="SAM" id="Phobius"/>
    </source>
</evidence>
<feature type="domain" description="Sushi" evidence="9">
    <location>
        <begin position="28"/>
        <end position="83"/>
    </location>
</feature>
<dbReference type="SUPFAM" id="SSF57535">
    <property type="entry name" value="Complement control module/SCR domain"/>
    <property type="match status" value="4"/>
</dbReference>
<evidence type="ECO:0000256" key="3">
    <source>
        <dbReference type="ARBA" id="ARBA00023157"/>
    </source>
</evidence>
<feature type="domain" description="Sushi" evidence="9">
    <location>
        <begin position="305"/>
        <end position="374"/>
    </location>
</feature>